<evidence type="ECO:0000313" key="1">
    <source>
        <dbReference type="RefSeq" id="XP_028131104.1"/>
    </source>
</evidence>
<accession>A0A6P7F5U2</accession>
<protein>
    <submittedName>
        <fullName evidence="1">Uncharacterized protein LOC114326842</fullName>
    </submittedName>
</protein>
<dbReference type="AlphaFoldDB" id="A0A6P7F5U2"/>
<organism evidence="1">
    <name type="scientific">Diabrotica virgifera virgifera</name>
    <name type="common">western corn rootworm</name>
    <dbReference type="NCBI Taxonomy" id="50390"/>
    <lineage>
        <taxon>Eukaryota</taxon>
        <taxon>Metazoa</taxon>
        <taxon>Ecdysozoa</taxon>
        <taxon>Arthropoda</taxon>
        <taxon>Hexapoda</taxon>
        <taxon>Insecta</taxon>
        <taxon>Pterygota</taxon>
        <taxon>Neoptera</taxon>
        <taxon>Endopterygota</taxon>
        <taxon>Coleoptera</taxon>
        <taxon>Polyphaga</taxon>
        <taxon>Cucujiformia</taxon>
        <taxon>Chrysomeloidea</taxon>
        <taxon>Chrysomelidae</taxon>
        <taxon>Galerucinae</taxon>
        <taxon>Diabroticina</taxon>
        <taxon>Diabroticites</taxon>
        <taxon>Diabrotica</taxon>
    </lineage>
</organism>
<dbReference type="RefSeq" id="XP_028131104.1">
    <property type="nucleotide sequence ID" value="XM_028275303.1"/>
</dbReference>
<name>A0A6P7F5U2_DIAVI</name>
<sequence length="139" mass="16724">MKRRIYKTVIRPKMTYGAETRSDTERTRRLLETAEMKTLRKIDGKTLWDRVRSTDIRRRCKVDNINNWVRNRRIEWNDHISRMTTNRVVRKTIGGKTTKTMEGQLTRGTLKKQTVMSIQKEEEEKKFSRSNTFCRSIKQ</sequence>
<proteinExistence type="predicted"/>
<reference evidence="1" key="1">
    <citation type="submission" date="2025-08" db="UniProtKB">
        <authorList>
            <consortium name="RefSeq"/>
        </authorList>
    </citation>
    <scope>IDENTIFICATION</scope>
    <source>
        <tissue evidence="1">Whole insect</tissue>
    </source>
</reference>
<gene>
    <name evidence="1" type="primary">LOC114326842</name>
</gene>
<dbReference type="InParanoid" id="A0A6P7F5U2"/>